<sequence length="287" mass="30405">MTDLEQTTTEHAAPVEAWDAIAALYDEHVAPGEADLAAVGLHLAGVKAGDRFLDVAAGPGGLGLPAARLGASVLATDWSPRMIERFEARARAEGLDAEGRVMDCHALALPDDSFDVTGSQFGVMLVPDQPQALREMVRVTRPGGRVFLVAYGDPAEFEALQFFLVAVRAVVPGFEGPAEDEPILEFQVADPRVMRQRLVDAGLTDVMVATDSQERIAVRSGEELWDWTIGGNPIPSMIVADLSDEQRADIVRVLHGMVRERSGGDGAAVLTAALTIGVGTIPSGTTA</sequence>
<dbReference type="CDD" id="cd02440">
    <property type="entry name" value="AdoMet_MTases"/>
    <property type="match status" value="1"/>
</dbReference>
<gene>
    <name evidence="2" type="ORF">GCM10017577_36940</name>
</gene>
<reference evidence="2" key="1">
    <citation type="journal article" date="2014" name="Int. J. Syst. Evol. Microbiol.">
        <title>Complete genome sequence of Corynebacterium casei LMG S-19264T (=DSM 44701T), isolated from a smear-ripened cheese.</title>
        <authorList>
            <consortium name="US DOE Joint Genome Institute (JGI-PGF)"/>
            <person name="Walter F."/>
            <person name="Albersmeier A."/>
            <person name="Kalinowski J."/>
            <person name="Ruckert C."/>
        </authorList>
    </citation>
    <scope>NUCLEOTIDE SEQUENCE</scope>
    <source>
        <strain evidence="2">VKM Ac-1069</strain>
    </source>
</reference>
<dbReference type="InterPro" id="IPR013216">
    <property type="entry name" value="Methyltransf_11"/>
</dbReference>
<accession>A0A9W6NXB5</accession>
<dbReference type="InterPro" id="IPR050508">
    <property type="entry name" value="Methyltransf_Superfamily"/>
</dbReference>
<reference evidence="2" key="2">
    <citation type="submission" date="2023-01" db="EMBL/GenBank/DDBJ databases">
        <authorList>
            <person name="Sun Q."/>
            <person name="Evtushenko L."/>
        </authorList>
    </citation>
    <scope>NUCLEOTIDE SEQUENCE</scope>
    <source>
        <strain evidence="2">VKM Ac-1069</strain>
    </source>
</reference>
<dbReference type="Proteomes" id="UP001143463">
    <property type="component" value="Unassembled WGS sequence"/>
</dbReference>
<dbReference type="Pfam" id="PF08241">
    <property type="entry name" value="Methyltransf_11"/>
    <property type="match status" value="1"/>
</dbReference>
<evidence type="ECO:0000313" key="2">
    <source>
        <dbReference type="EMBL" id="GLL12553.1"/>
    </source>
</evidence>
<dbReference type="PANTHER" id="PTHR42912">
    <property type="entry name" value="METHYLTRANSFERASE"/>
    <property type="match status" value="1"/>
</dbReference>
<dbReference type="SUPFAM" id="SSF53335">
    <property type="entry name" value="S-adenosyl-L-methionine-dependent methyltransferases"/>
    <property type="match status" value="1"/>
</dbReference>
<protein>
    <recommendedName>
        <fullName evidence="1">Methyltransferase type 11 domain-containing protein</fullName>
    </recommendedName>
</protein>
<dbReference type="InterPro" id="IPR029063">
    <property type="entry name" value="SAM-dependent_MTases_sf"/>
</dbReference>
<comment type="caution">
    <text evidence="2">The sequence shown here is derived from an EMBL/GenBank/DDBJ whole genome shotgun (WGS) entry which is preliminary data.</text>
</comment>
<dbReference type="PANTHER" id="PTHR42912:SF80">
    <property type="entry name" value="METHYLTRANSFERASE DOMAIN-CONTAINING PROTEIN"/>
    <property type="match status" value="1"/>
</dbReference>
<dbReference type="AlphaFoldDB" id="A0A9W6NXB5"/>
<dbReference type="RefSeq" id="WP_051737655.1">
    <property type="nucleotide sequence ID" value="NZ_BAAAUZ010000073.1"/>
</dbReference>
<dbReference type="EMBL" id="BSFQ01000015">
    <property type="protein sequence ID" value="GLL12553.1"/>
    <property type="molecule type" value="Genomic_DNA"/>
</dbReference>
<organism evidence="2 3">
    <name type="scientific">Pseudonocardia halophobica</name>
    <dbReference type="NCBI Taxonomy" id="29401"/>
    <lineage>
        <taxon>Bacteria</taxon>
        <taxon>Bacillati</taxon>
        <taxon>Actinomycetota</taxon>
        <taxon>Actinomycetes</taxon>
        <taxon>Pseudonocardiales</taxon>
        <taxon>Pseudonocardiaceae</taxon>
        <taxon>Pseudonocardia</taxon>
    </lineage>
</organism>
<evidence type="ECO:0000313" key="3">
    <source>
        <dbReference type="Proteomes" id="UP001143463"/>
    </source>
</evidence>
<dbReference type="Gene3D" id="3.40.50.150">
    <property type="entry name" value="Vaccinia Virus protein VP39"/>
    <property type="match status" value="1"/>
</dbReference>
<proteinExistence type="predicted"/>
<name>A0A9W6NXB5_9PSEU</name>
<evidence type="ECO:0000259" key="1">
    <source>
        <dbReference type="Pfam" id="PF08241"/>
    </source>
</evidence>
<feature type="domain" description="Methyltransferase type 11" evidence="1">
    <location>
        <begin position="53"/>
        <end position="147"/>
    </location>
</feature>
<keyword evidence="3" id="KW-1185">Reference proteome</keyword>
<dbReference type="GO" id="GO:0008757">
    <property type="term" value="F:S-adenosylmethionine-dependent methyltransferase activity"/>
    <property type="evidence" value="ECO:0007669"/>
    <property type="project" value="InterPro"/>
</dbReference>